<geneLocation type="plasmid" evidence="2">
    <name>pMSR2B</name>
</geneLocation>
<accession>A0AAP9KRU1</accession>
<evidence type="ECO:0000313" key="2">
    <source>
        <dbReference type="EMBL" id="QGR09476.1"/>
    </source>
</evidence>
<proteinExistence type="predicted"/>
<gene>
    <name evidence="2" type="ORF">CTZ24_23675</name>
    <name evidence="1" type="ORF">Q3404_12920</name>
</gene>
<dbReference type="AlphaFoldDB" id="A0AAP9KRU1"/>
<reference evidence="1" key="3">
    <citation type="submission" date="2023-07" db="EMBL/GenBank/DDBJ databases">
        <title>The extreme plant-growth-promoting properties of Pantoea phytobeneficialis PF55 revealed by functional and genomic analysis.</title>
        <authorList>
            <person name="Nascimento F.X."/>
            <person name="Marcio R.J."/>
        </authorList>
    </citation>
    <scope>NUCLEOTIDE SEQUENCE</scope>
    <source>
        <strain evidence="1">PF55</strain>
    </source>
</reference>
<evidence type="ECO:0000313" key="1">
    <source>
        <dbReference type="EMBL" id="MDO6407476.1"/>
    </source>
</evidence>
<dbReference type="RefSeq" id="WP_208726854.1">
    <property type="nucleotide sequence ID" value="NZ_CP024638.1"/>
</dbReference>
<dbReference type="EMBL" id="CP024638">
    <property type="protein sequence ID" value="QGR09476.1"/>
    <property type="molecule type" value="Genomic_DNA"/>
</dbReference>
<dbReference type="KEGG" id="ppho:CTZ24_23675"/>
<dbReference type="Proteomes" id="UP000424872">
    <property type="component" value="Plasmid pMSR2B"/>
</dbReference>
<dbReference type="EMBL" id="JAUOOM010000011">
    <property type="protein sequence ID" value="MDO6407476.1"/>
    <property type="molecule type" value="Genomic_DNA"/>
</dbReference>
<sequence length="376" mass="42236">MPNLNLNASLIQTTGLFHNKVNNKNKTHLPQKIKKFTNNIEVPKSQDYVVKIRGENHQSVNFRAPQWNGKSLTLKDVCLGFLVVQTVAAVAGALPVEGTSDIPPQRDKRGISLFAISNDCSPYAKKRAKAQALKDCSDDIANMNRMAKHLIHHARTRGRDECNNINNEIKEMKIVTGKPVSTGVSSECLGGNISNDIANLKTEKMDTESFIKIVEKQNTAYSAISGEILRMHGNNVDSDIRKLEDQQEKIWSVNEGIHHLPDNCKNFIKDQDSAENTRGAYENLEALVAGHKDTNFEINRALIFANDEIPKRGGMDCEVSPIAERYMDAFHNERFFRCDNGGPKDKYCDDAATQRADKIYNDNFSNPRVRAPLYFK</sequence>
<dbReference type="Proteomes" id="UP001171299">
    <property type="component" value="Unassembled WGS sequence"/>
</dbReference>
<geneLocation type="plasmid" evidence="3">
    <name>pmsr2b</name>
</geneLocation>
<keyword evidence="4" id="KW-1185">Reference proteome</keyword>
<evidence type="ECO:0000313" key="3">
    <source>
        <dbReference type="Proteomes" id="UP000424872"/>
    </source>
</evidence>
<evidence type="ECO:0000313" key="4">
    <source>
        <dbReference type="Proteomes" id="UP001171299"/>
    </source>
</evidence>
<name>A0AAP9KRU1_9GAMM</name>
<reference evidence="2" key="2">
    <citation type="journal article" date="2020" name="Environ. Microbiol.">
        <title>The extreme plant-growth-promoting properties of Pantoea phytobeneficialis MSR2 revealed by functional and genomic analysis.</title>
        <authorList>
            <person name="Nascimento F.X."/>
            <person name="Hernandez A.G."/>
            <person name="Glick B.R."/>
            <person name="Rossi M.J."/>
        </authorList>
    </citation>
    <scope>NUCLEOTIDE SEQUENCE</scope>
    <source>
        <strain evidence="2">MSR2</strain>
    </source>
</reference>
<protein>
    <submittedName>
        <fullName evidence="2">Uncharacterized protein</fullName>
    </submittedName>
</protein>
<organism evidence="2 3">
    <name type="scientific">Pantoea phytobeneficialis</name>
    <dbReference type="NCBI Taxonomy" id="2052056"/>
    <lineage>
        <taxon>Bacteria</taxon>
        <taxon>Pseudomonadati</taxon>
        <taxon>Pseudomonadota</taxon>
        <taxon>Gammaproteobacteria</taxon>
        <taxon>Enterobacterales</taxon>
        <taxon>Erwiniaceae</taxon>
        <taxon>Pantoea</taxon>
    </lineage>
</organism>
<reference evidence="3" key="1">
    <citation type="submission" date="2017-11" db="EMBL/GenBank/DDBJ databases">
        <title>Genome sequence of Pantoea sp. MSR2.</title>
        <authorList>
            <person name="Nascimento F.X."/>
        </authorList>
    </citation>
    <scope>NUCLEOTIDE SEQUENCE [LARGE SCALE GENOMIC DNA]</scope>
    <source>
        <strain evidence="3">MSR2</strain>
        <plasmid evidence="3">pmsr2b</plasmid>
    </source>
</reference>
<keyword evidence="2" id="KW-0614">Plasmid</keyword>